<keyword evidence="6 13" id="KW-1133">Transmembrane helix</keyword>
<evidence type="ECO:0000256" key="13">
    <source>
        <dbReference type="SAM" id="Phobius"/>
    </source>
</evidence>
<dbReference type="Pfam" id="PF07714">
    <property type="entry name" value="PK_Tyr_Ser-Thr"/>
    <property type="match status" value="1"/>
</dbReference>
<comment type="subcellular location">
    <subcellularLocation>
        <location evidence="1">Membrane</location>
        <topology evidence="1">Single-pass membrane protein</topology>
    </subcellularLocation>
</comment>
<dbReference type="InterPro" id="IPR008271">
    <property type="entry name" value="Ser/Thr_kinase_AS"/>
</dbReference>
<evidence type="ECO:0000256" key="10">
    <source>
        <dbReference type="RuleBase" id="RU000405"/>
    </source>
</evidence>
<dbReference type="Pfam" id="PF00211">
    <property type="entry name" value="Guanylate_cyc"/>
    <property type="match status" value="1"/>
</dbReference>
<feature type="domain" description="Guanylate cyclase" evidence="15">
    <location>
        <begin position="1106"/>
        <end position="1238"/>
    </location>
</feature>
<evidence type="ECO:0000256" key="12">
    <source>
        <dbReference type="SAM" id="MobiDB-lite"/>
    </source>
</evidence>
<evidence type="ECO:0000256" key="8">
    <source>
        <dbReference type="ARBA" id="ARBA00023239"/>
    </source>
</evidence>
<evidence type="ECO:0000256" key="7">
    <source>
        <dbReference type="ARBA" id="ARBA00023136"/>
    </source>
</evidence>
<evidence type="ECO:0000259" key="14">
    <source>
        <dbReference type="PROSITE" id="PS50011"/>
    </source>
</evidence>
<dbReference type="InterPro" id="IPR000719">
    <property type="entry name" value="Prot_kinase_dom"/>
</dbReference>
<comment type="similarity">
    <text evidence="10">Belongs to the adenylyl cyclase class-4/guanylyl cyclase family.</text>
</comment>
<keyword evidence="3 13" id="KW-0812">Transmembrane</keyword>
<dbReference type="PANTHER" id="PTHR11920:SF335">
    <property type="entry name" value="GUANYLATE CYCLASE"/>
    <property type="match status" value="1"/>
</dbReference>
<accession>A0ABD3QBA9</accession>
<feature type="region of interest" description="Disordered" evidence="12">
    <location>
        <begin position="741"/>
        <end position="770"/>
    </location>
</feature>
<feature type="domain" description="Protein kinase" evidence="14">
    <location>
        <begin position="747"/>
        <end position="1052"/>
    </location>
</feature>
<keyword evidence="8 10" id="KW-0456">Lyase</keyword>
<evidence type="ECO:0000259" key="15">
    <source>
        <dbReference type="PROSITE" id="PS50125"/>
    </source>
</evidence>
<dbReference type="InterPro" id="IPR001054">
    <property type="entry name" value="A/G_cyclase"/>
</dbReference>
<dbReference type="EC" id="4.6.1.2" evidence="2 11"/>
<keyword evidence="9 11" id="KW-0141">cGMP biosynthesis</keyword>
<dbReference type="GO" id="GO:0004383">
    <property type="term" value="F:guanylate cyclase activity"/>
    <property type="evidence" value="ECO:0007669"/>
    <property type="project" value="UniProtKB-EC"/>
</dbReference>
<dbReference type="InterPro" id="IPR029787">
    <property type="entry name" value="Nucleotide_cyclase"/>
</dbReference>
<dbReference type="Pfam" id="PF13517">
    <property type="entry name" value="FG-GAP_3"/>
    <property type="match status" value="3"/>
</dbReference>
<evidence type="ECO:0000256" key="1">
    <source>
        <dbReference type="ARBA" id="ARBA00004167"/>
    </source>
</evidence>
<reference evidence="16 17" key="1">
    <citation type="journal article" date="2020" name="G3 (Bethesda)">
        <title>Improved Reference Genome for Cyclotella cryptica CCMP332, a Model for Cell Wall Morphogenesis, Salinity Adaptation, and Lipid Production in Diatoms (Bacillariophyta).</title>
        <authorList>
            <person name="Roberts W.R."/>
            <person name="Downey K.M."/>
            <person name="Ruck E.C."/>
            <person name="Traller J.C."/>
            <person name="Alverson A.J."/>
        </authorList>
    </citation>
    <scope>NUCLEOTIDE SEQUENCE [LARGE SCALE GENOMIC DNA]</scope>
    <source>
        <strain evidence="16 17">CCMP332</strain>
    </source>
</reference>
<dbReference type="PROSITE" id="PS00452">
    <property type="entry name" value="GUANYLATE_CYCLASE_1"/>
    <property type="match status" value="1"/>
</dbReference>
<evidence type="ECO:0000256" key="4">
    <source>
        <dbReference type="ARBA" id="ARBA00022729"/>
    </source>
</evidence>
<dbReference type="SUPFAM" id="SSF55073">
    <property type="entry name" value="Nucleotide cyclase"/>
    <property type="match status" value="1"/>
</dbReference>
<dbReference type="GO" id="GO:0016020">
    <property type="term" value="C:membrane"/>
    <property type="evidence" value="ECO:0007669"/>
    <property type="project" value="UniProtKB-SubCell"/>
</dbReference>
<evidence type="ECO:0000313" key="16">
    <source>
        <dbReference type="EMBL" id="KAL3797652.1"/>
    </source>
</evidence>
<feature type="compositionally biased region" description="Low complexity" evidence="12">
    <location>
        <begin position="751"/>
        <end position="768"/>
    </location>
</feature>
<evidence type="ECO:0000256" key="11">
    <source>
        <dbReference type="RuleBase" id="RU003431"/>
    </source>
</evidence>
<keyword evidence="4" id="KW-0732">Signal</keyword>
<name>A0ABD3QBA9_9STRA</name>
<dbReference type="Gene3D" id="1.10.510.10">
    <property type="entry name" value="Transferase(Phosphotransferase) domain 1"/>
    <property type="match status" value="1"/>
</dbReference>
<comment type="catalytic activity">
    <reaction evidence="11">
        <text>GTP = 3',5'-cyclic GMP + diphosphate</text>
        <dbReference type="Rhea" id="RHEA:13665"/>
        <dbReference type="ChEBI" id="CHEBI:33019"/>
        <dbReference type="ChEBI" id="CHEBI:37565"/>
        <dbReference type="ChEBI" id="CHEBI:57746"/>
        <dbReference type="EC" id="4.6.1.2"/>
    </reaction>
</comment>
<dbReference type="InterPro" id="IPR013517">
    <property type="entry name" value="FG-GAP"/>
</dbReference>
<dbReference type="SMART" id="SM00044">
    <property type="entry name" value="CYCc"/>
    <property type="match status" value="1"/>
</dbReference>
<comment type="caution">
    <text evidence="16">The sequence shown here is derived from an EMBL/GenBank/DDBJ whole genome shotgun (WGS) entry which is preliminary data.</text>
</comment>
<dbReference type="Proteomes" id="UP001516023">
    <property type="component" value="Unassembled WGS sequence"/>
</dbReference>
<evidence type="ECO:0000256" key="5">
    <source>
        <dbReference type="ARBA" id="ARBA00022741"/>
    </source>
</evidence>
<sequence length="1317" mass="142635">MSSSVSPPPPEPVEDYRSSLLTPDRSVIVTNQAMGARCAVAADFDNDGRLDIVAASSNDNAVSWFHNEGPANVTTDDESDSSSSSLLPTFSIKKQITWSSLGSRIVTAADIDSDGDMDVVGASYYDSSLRWFENDGSGNFTPRLISSSVNEGQGVHVADVDNNGSLDIITASSGDNTIAVFRNVDGNGTFCEIKQVVDANAMGARTAIAADLNGDGWVDIASASKDDDTVAWYPNDGTGLFPTKLIVSQGNLSMGAYSLVARDVDGDGSLDLVVASNGNDSVTLWRNDGMGNFTRTLIYDQADFVLRYEFVFPIVTAVDFDRDGDIDVASASFFDGKIIWHENLDGQGYSWTNHTIYVGLQGHYVSHGDIDGDGDEDLIAVTHADNTVIVFFARTGCDFDSYDDAVLAKATSQACCVVGTMWNASSMTCESCPSGQYGIETGAGAECTACPPDVCTIESNGSTPTICHAISGCVDVERNIAECSCPIDTVKDASTDLCTGCPEGQIRQENPDFPVRTLDTLGNYSVWEERQGFCVVLREESDANNAALIGVIVALVVVVMISIVGLVIYMKRGKKDGEDVWRVLPSELVFSDPPEILGRGTFGLVVLAEYRGTKVAVKRVIPTKSKAPITDSIVAAKGAKAFLRARMSSMESVPNHSSDIAQGSTVLPASCELPRSTLDVPDLMLLCENGIEKSVDSPHNKVAITDGANGSMEPSALRPGSSSLGFHRSLYSSDISHHSTSTPLAHTKCQSSLSSGGSGESTNGTSGLPDFAPAAGNGLKVLTRRGSNDERGHKTVVLKRGESNGGGFIYFWENINATENASKSCNEVIHSRLVKDFMMEMRHLSKLRHPCITTIMGAVIEPGAEPSLILEYMDRGSLYDLLHNDTVTLDGDLLLPILQDICQGLRFLHSANPSIIHGDLKSANILVDSKSRAKIADFGLTQKKKMGIVGTPFWMSPELLRGESGNTLASDVYSFGIILYEVYSRKDPYHDDADDIRIVLMQVCDPKINKRPPVPLACPDTIGVIMRECLDGDPSVRPTFEELDLRLRRERVENVEPGDMRLTVQIKSSDHLNRAESFIYEIFPRHIADALKEGRKVEPEHHECVSVFFSDIVNFTTISQELGHKKVAVLLGRLYNKFDALSEKHSVFKIEVIGDAYLAVTNLVEDQSEDHVKRIAEFSIDAVSAANEIFLDEDDMSRGCVQIRVGFHSGPVIADVLGTRLPKYSIFGDTVNTASRMESNSLPGRIHCSSTSSSLLRIQAPEIPQISRGHIEIKGKGEMHTFWVNEKEPDIENGLKEKELVSESVNAGKLMAQLPPP</sequence>
<feature type="compositionally biased region" description="Polar residues" evidence="12">
    <location>
        <begin position="741"/>
        <end position="750"/>
    </location>
</feature>
<dbReference type="InterPro" id="IPR050401">
    <property type="entry name" value="Cyclic_nucleotide_synthase"/>
</dbReference>
<dbReference type="Gene3D" id="2.130.10.130">
    <property type="entry name" value="Integrin alpha, N-terminal"/>
    <property type="match status" value="2"/>
</dbReference>
<keyword evidence="5" id="KW-0547">Nucleotide-binding</keyword>
<keyword evidence="17" id="KW-1185">Reference proteome</keyword>
<dbReference type="SMART" id="SM00220">
    <property type="entry name" value="S_TKc"/>
    <property type="match status" value="1"/>
</dbReference>
<dbReference type="InterPro" id="IPR028994">
    <property type="entry name" value="Integrin_alpha_N"/>
</dbReference>
<dbReference type="PROSITE" id="PS00108">
    <property type="entry name" value="PROTEIN_KINASE_ST"/>
    <property type="match status" value="1"/>
</dbReference>
<evidence type="ECO:0000256" key="6">
    <source>
        <dbReference type="ARBA" id="ARBA00022989"/>
    </source>
</evidence>
<dbReference type="GO" id="GO:0000166">
    <property type="term" value="F:nucleotide binding"/>
    <property type="evidence" value="ECO:0007669"/>
    <property type="project" value="UniProtKB-KW"/>
</dbReference>
<keyword evidence="7 13" id="KW-0472">Membrane</keyword>
<proteinExistence type="inferred from homology"/>
<dbReference type="PROSITE" id="PS50125">
    <property type="entry name" value="GUANYLATE_CYCLASE_2"/>
    <property type="match status" value="1"/>
</dbReference>
<dbReference type="PROSITE" id="PS50011">
    <property type="entry name" value="PROTEIN_KINASE_DOM"/>
    <property type="match status" value="1"/>
</dbReference>
<feature type="transmembrane region" description="Helical" evidence="13">
    <location>
        <begin position="546"/>
        <end position="569"/>
    </location>
</feature>
<dbReference type="InterPro" id="IPR018297">
    <property type="entry name" value="A/G_cyclase_CS"/>
</dbReference>
<dbReference type="SUPFAM" id="SSF56112">
    <property type="entry name" value="Protein kinase-like (PK-like)"/>
    <property type="match status" value="1"/>
</dbReference>
<dbReference type="CDD" id="cd07302">
    <property type="entry name" value="CHD"/>
    <property type="match status" value="1"/>
</dbReference>
<evidence type="ECO:0000256" key="9">
    <source>
        <dbReference type="ARBA" id="ARBA00023293"/>
    </source>
</evidence>
<evidence type="ECO:0000313" key="17">
    <source>
        <dbReference type="Proteomes" id="UP001516023"/>
    </source>
</evidence>
<evidence type="ECO:0000256" key="2">
    <source>
        <dbReference type="ARBA" id="ARBA00012202"/>
    </source>
</evidence>
<dbReference type="InterPro" id="IPR011009">
    <property type="entry name" value="Kinase-like_dom_sf"/>
</dbReference>
<evidence type="ECO:0000256" key="3">
    <source>
        <dbReference type="ARBA" id="ARBA00022692"/>
    </source>
</evidence>
<dbReference type="Gene3D" id="3.30.70.1230">
    <property type="entry name" value="Nucleotide cyclase"/>
    <property type="match status" value="1"/>
</dbReference>
<dbReference type="SUPFAM" id="SSF69318">
    <property type="entry name" value="Integrin alpha N-terminal domain"/>
    <property type="match status" value="1"/>
</dbReference>
<dbReference type="EMBL" id="JABMIG020000053">
    <property type="protein sequence ID" value="KAL3797652.1"/>
    <property type="molecule type" value="Genomic_DNA"/>
</dbReference>
<dbReference type="InterPro" id="IPR001245">
    <property type="entry name" value="Ser-Thr/Tyr_kinase_cat_dom"/>
</dbReference>
<organism evidence="16 17">
    <name type="scientific">Cyclotella cryptica</name>
    <dbReference type="NCBI Taxonomy" id="29204"/>
    <lineage>
        <taxon>Eukaryota</taxon>
        <taxon>Sar</taxon>
        <taxon>Stramenopiles</taxon>
        <taxon>Ochrophyta</taxon>
        <taxon>Bacillariophyta</taxon>
        <taxon>Coscinodiscophyceae</taxon>
        <taxon>Thalassiosirophycidae</taxon>
        <taxon>Stephanodiscales</taxon>
        <taxon>Stephanodiscaceae</taxon>
        <taxon>Cyclotella</taxon>
    </lineage>
</organism>
<gene>
    <name evidence="16" type="ORF">HJC23_013484</name>
</gene>
<dbReference type="PANTHER" id="PTHR11920">
    <property type="entry name" value="GUANYLYL CYCLASE"/>
    <property type="match status" value="1"/>
</dbReference>
<protein>
    <recommendedName>
        <fullName evidence="2 11">Guanylate cyclase</fullName>
        <ecNumber evidence="2 11">4.6.1.2</ecNumber>
    </recommendedName>
</protein>